<comment type="similarity">
    <text evidence="1">Belongs to the RecJ family.</text>
</comment>
<proteinExistence type="inferred from homology"/>
<evidence type="ECO:0000313" key="9">
    <source>
        <dbReference type="EMBL" id="SEI78145.1"/>
    </source>
</evidence>
<evidence type="ECO:0000259" key="7">
    <source>
        <dbReference type="Pfam" id="PF02272"/>
    </source>
</evidence>
<dbReference type="EMBL" id="FNYH01000010">
    <property type="protein sequence ID" value="SEI78145.1"/>
    <property type="molecule type" value="Genomic_DNA"/>
</dbReference>
<dbReference type="Gene3D" id="3.10.310.30">
    <property type="match status" value="1"/>
</dbReference>
<dbReference type="PANTHER" id="PTHR30255:SF2">
    <property type="entry name" value="SINGLE-STRANDED-DNA-SPECIFIC EXONUCLEASE RECJ"/>
    <property type="match status" value="1"/>
</dbReference>
<dbReference type="Pfam" id="PF17768">
    <property type="entry name" value="RecJ_OB"/>
    <property type="match status" value="1"/>
</dbReference>
<evidence type="ECO:0000256" key="4">
    <source>
        <dbReference type="ARBA" id="ARBA00022801"/>
    </source>
</evidence>
<organism evidence="9 10">
    <name type="scientific">Allopseudospirillum japonicum</name>
    <dbReference type="NCBI Taxonomy" id="64971"/>
    <lineage>
        <taxon>Bacteria</taxon>
        <taxon>Pseudomonadati</taxon>
        <taxon>Pseudomonadota</taxon>
        <taxon>Gammaproteobacteria</taxon>
        <taxon>Oceanospirillales</taxon>
        <taxon>Oceanospirillaceae</taxon>
        <taxon>Allopseudospirillum</taxon>
    </lineage>
</organism>
<keyword evidence="3" id="KW-0540">Nuclease</keyword>
<dbReference type="PANTHER" id="PTHR30255">
    <property type="entry name" value="SINGLE-STRANDED-DNA-SPECIFIC EXONUCLEASE RECJ"/>
    <property type="match status" value="1"/>
</dbReference>
<keyword evidence="10" id="KW-1185">Reference proteome</keyword>
<evidence type="ECO:0000256" key="5">
    <source>
        <dbReference type="ARBA" id="ARBA00022839"/>
    </source>
</evidence>
<accession>A0A1H6TPL2</accession>
<evidence type="ECO:0000256" key="1">
    <source>
        <dbReference type="ARBA" id="ARBA00005915"/>
    </source>
</evidence>
<feature type="domain" description="RecJ OB" evidence="8">
    <location>
        <begin position="484"/>
        <end position="594"/>
    </location>
</feature>
<feature type="domain" description="DDH" evidence="6">
    <location>
        <begin position="88"/>
        <end position="252"/>
    </location>
</feature>
<dbReference type="Pfam" id="PF01368">
    <property type="entry name" value="DHH"/>
    <property type="match status" value="1"/>
</dbReference>
<dbReference type="InterPro" id="IPR041122">
    <property type="entry name" value="RecJ_OB"/>
</dbReference>
<dbReference type="Proteomes" id="UP000242999">
    <property type="component" value="Unassembled WGS sequence"/>
</dbReference>
<dbReference type="SUPFAM" id="SSF64182">
    <property type="entry name" value="DHH phosphoesterases"/>
    <property type="match status" value="1"/>
</dbReference>
<dbReference type="InterPro" id="IPR051673">
    <property type="entry name" value="SSDNA_exonuclease_RecJ"/>
</dbReference>
<protein>
    <recommendedName>
        <fullName evidence="2">Single-stranded-DNA-specific exonuclease RecJ</fullName>
    </recommendedName>
</protein>
<reference evidence="10" key="1">
    <citation type="submission" date="2016-10" db="EMBL/GenBank/DDBJ databases">
        <authorList>
            <person name="Varghese N."/>
            <person name="Submissions S."/>
        </authorList>
    </citation>
    <scope>NUCLEOTIDE SEQUENCE [LARGE SCALE GENOMIC DNA]</scope>
    <source>
        <strain evidence="10">DSM 7165</strain>
    </source>
</reference>
<evidence type="ECO:0000256" key="2">
    <source>
        <dbReference type="ARBA" id="ARBA00019841"/>
    </source>
</evidence>
<evidence type="ECO:0000313" key="10">
    <source>
        <dbReference type="Proteomes" id="UP000242999"/>
    </source>
</evidence>
<gene>
    <name evidence="9" type="ORF">SAMN05421831_11025</name>
</gene>
<dbReference type="STRING" id="64971.SAMN05421831_11025"/>
<feature type="domain" description="DHHA1" evidence="7">
    <location>
        <begin position="375"/>
        <end position="470"/>
    </location>
</feature>
<dbReference type="RefSeq" id="WP_093310974.1">
    <property type="nucleotide sequence ID" value="NZ_FNYH01000010.1"/>
</dbReference>
<dbReference type="Pfam" id="PF02272">
    <property type="entry name" value="DHHA1"/>
    <property type="match status" value="1"/>
</dbReference>
<dbReference type="GO" id="GO:0003676">
    <property type="term" value="F:nucleic acid binding"/>
    <property type="evidence" value="ECO:0007669"/>
    <property type="project" value="InterPro"/>
</dbReference>
<dbReference type="InterPro" id="IPR001667">
    <property type="entry name" value="DDH_dom"/>
</dbReference>
<dbReference type="GO" id="GO:0004527">
    <property type="term" value="F:exonuclease activity"/>
    <property type="evidence" value="ECO:0007669"/>
    <property type="project" value="UniProtKB-KW"/>
</dbReference>
<name>A0A1H6TPL2_9GAMM</name>
<dbReference type="InterPro" id="IPR038763">
    <property type="entry name" value="DHH_sf"/>
</dbReference>
<dbReference type="AlphaFoldDB" id="A0A1H6TPL2"/>
<keyword evidence="4" id="KW-0378">Hydrolase</keyword>
<evidence type="ECO:0000256" key="3">
    <source>
        <dbReference type="ARBA" id="ARBA00022722"/>
    </source>
</evidence>
<keyword evidence="5 9" id="KW-0269">Exonuclease</keyword>
<dbReference type="OrthoDB" id="9809852at2"/>
<dbReference type="InterPro" id="IPR003156">
    <property type="entry name" value="DHHA1_dom"/>
</dbReference>
<evidence type="ECO:0000259" key="6">
    <source>
        <dbReference type="Pfam" id="PF01368"/>
    </source>
</evidence>
<sequence length="614" mass="67530">MKTKRERPFNAALAERLQALGLTPLQARIFCGRLLTQSALESKTPEFSAEVLAALVQPQLQHLAHPDLLKDMPKAVQRLQEAIQAQQKIGILTDYDVDGISSHLVIYRALHEYFGLASPLLASYIGHRLEDGYGISANLVDRILAETPLPKVIISADCGSSDETQIQRLAAAGIDVIVTDHHALPIEGPPPSAYAVINPTRHDCPYPDASIAGCMVAWLFMSALRTHLIRQGQLSAQAPKLSQLLTYVALGTVADCVTLGQSAINRAVVTWGLKLINQDPAPCWQAMRERLKIQTFDAQTLAFQMGPRINARSRLADPYAALYFMQASDLGSARTYLEQLDQDNQARKQIESQMTQVAKQAAQPYLQAGCQSLVLLLEQGHPGVQGIVASRLVQAYGVPTLILTPGLQENTYALSGRSVLEVHLREALQGVADLHPDLFIRFGGHRGAAGASLVRQDLTRLRQAFEACVRAQLDTHTLSPYILVDDNLNAAQLTLATVAELQALEPYGREFETPLFYGHFYLDSWRLVGAEGQHISMRLVPLDAPEHSGIASIWFYAVDMINTDDLTPDVCLEVIYTLNANTYRGRTHLQLVVESAHCIEHPNASSSLTYTYQP</sequence>
<evidence type="ECO:0000259" key="8">
    <source>
        <dbReference type="Pfam" id="PF17768"/>
    </source>
</evidence>
<dbReference type="Gene3D" id="3.90.1640.30">
    <property type="match status" value="1"/>
</dbReference>